<organism evidence="3 4">
    <name type="scientific">Python bivittatus</name>
    <name type="common">Burmese python</name>
    <name type="synonym">Python molurus bivittatus</name>
    <dbReference type="NCBI Taxonomy" id="176946"/>
    <lineage>
        <taxon>Eukaryota</taxon>
        <taxon>Metazoa</taxon>
        <taxon>Chordata</taxon>
        <taxon>Craniata</taxon>
        <taxon>Vertebrata</taxon>
        <taxon>Euteleostomi</taxon>
        <taxon>Lepidosauria</taxon>
        <taxon>Squamata</taxon>
        <taxon>Bifurcata</taxon>
        <taxon>Unidentata</taxon>
        <taxon>Episquamata</taxon>
        <taxon>Toxicofera</taxon>
        <taxon>Serpentes</taxon>
        <taxon>Henophidia</taxon>
        <taxon>Pythonidae</taxon>
        <taxon>Python</taxon>
    </lineage>
</organism>
<dbReference type="SUPFAM" id="SSF50156">
    <property type="entry name" value="PDZ domain-like"/>
    <property type="match status" value="1"/>
</dbReference>
<protein>
    <submittedName>
        <fullName evidence="4">Uncharacterized protein LOC103050462 isoform X1</fullName>
    </submittedName>
</protein>
<sequence length="475" mass="54411">MEKKCAVEMSGGRDWFFARVLKPPNLARVLHSPRSSDFRRTLISFVAVFTTGFLSSSSEVCILNFQGSSSPYTDTCPHLQSFCEILETILRKGLKQPVLGFKRKDYWHWLEQLPQQENHHSRTLLSMMIERTNSSEKVLTAQGRGRYFLRLALNGKLLAVAVQQLIRVPRLLECYDPITSILGNEEFSEPFFSMMLVVTEMNFSLDLQNSSFLDESWQLPVCQTYETVPCRELGMVLRYLDGRIFIIDVLPKSQAEVDEVVLVGDVIDEINGSSLRNACNGQAGTVLQKLKGKPLSFRLIRWKWHDGGMYKPLLPYLKVLREKIPSFQLQHEHRPKEENEERSLQGGRLLYNLRYLGQANVGKYGGKEVLDLGIPMVLDKHLPQQDILFDIKETEVILQQKTASKVLFRYSYTDISCVGRRLDSNNLFAFCSIASPDSPENSTFDCLVFESNSEKESEEIIKRIAAGFKHTEWFV</sequence>
<dbReference type="Gene3D" id="2.30.29.30">
    <property type="entry name" value="Pleckstrin-homology domain (PH domain)/Phosphotyrosine-binding domain (PTB)"/>
    <property type="match status" value="1"/>
</dbReference>
<dbReference type="GeneID" id="103050462"/>
<evidence type="ECO:0000259" key="2">
    <source>
        <dbReference type="PROSITE" id="PS50826"/>
    </source>
</evidence>
<dbReference type="CDD" id="cd17682">
    <property type="entry name" value="RUN_RUFY4_like"/>
    <property type="match status" value="1"/>
</dbReference>
<evidence type="ECO:0000259" key="1">
    <source>
        <dbReference type="PROSITE" id="PS50106"/>
    </source>
</evidence>
<evidence type="ECO:0000313" key="4">
    <source>
        <dbReference type="RefSeq" id="XP_025023196.1"/>
    </source>
</evidence>
<feature type="domain" description="PDZ" evidence="1">
    <location>
        <begin position="232"/>
        <end position="289"/>
    </location>
</feature>
<proteinExistence type="predicted"/>
<dbReference type="InterPro" id="IPR011993">
    <property type="entry name" value="PH-like_dom_sf"/>
</dbReference>
<dbReference type="PROSITE" id="PS50826">
    <property type="entry name" value="RUN"/>
    <property type="match status" value="1"/>
</dbReference>
<dbReference type="OrthoDB" id="9044749at2759"/>
<dbReference type="Gene3D" id="1.20.58.900">
    <property type="match status" value="1"/>
</dbReference>
<dbReference type="InterPro" id="IPR001478">
    <property type="entry name" value="PDZ"/>
</dbReference>
<dbReference type="SUPFAM" id="SSF50729">
    <property type="entry name" value="PH domain-like"/>
    <property type="match status" value="1"/>
</dbReference>
<dbReference type="PANTHER" id="PTHR46753">
    <property type="entry name" value="FYVE AND COILED-COIL DOMAIN-CONTAINING PROTEIN 1"/>
    <property type="match status" value="1"/>
</dbReference>
<evidence type="ECO:0000313" key="3">
    <source>
        <dbReference type="Proteomes" id="UP000695026"/>
    </source>
</evidence>
<accession>A0A9F5MT85</accession>
<dbReference type="OMA" id="GFQRTHF"/>
<dbReference type="Gene3D" id="2.30.42.10">
    <property type="match status" value="1"/>
</dbReference>
<keyword evidence="3" id="KW-1185">Reference proteome</keyword>
<feature type="domain" description="RUN" evidence="2">
    <location>
        <begin position="73"/>
        <end position="210"/>
    </location>
</feature>
<name>A0A9F5MT85_PYTBI</name>
<dbReference type="AlphaFoldDB" id="A0A9F5MT85"/>
<dbReference type="InterPro" id="IPR036034">
    <property type="entry name" value="PDZ_sf"/>
</dbReference>
<dbReference type="PANTHER" id="PTHR46753:SF3">
    <property type="entry name" value="PDZ DOMAIN-CONTAINING PROTEIN"/>
    <property type="match status" value="1"/>
</dbReference>
<dbReference type="Pfam" id="PF02759">
    <property type="entry name" value="RUN"/>
    <property type="match status" value="1"/>
</dbReference>
<gene>
    <name evidence="4" type="primary">LOC103050462</name>
</gene>
<dbReference type="SMART" id="SM00228">
    <property type="entry name" value="PDZ"/>
    <property type="match status" value="1"/>
</dbReference>
<reference evidence="4" key="1">
    <citation type="submission" date="2025-08" db="UniProtKB">
        <authorList>
            <consortium name="RefSeq"/>
        </authorList>
    </citation>
    <scope>IDENTIFICATION</scope>
    <source>
        <tissue evidence="4">Liver</tissue>
    </source>
</reference>
<dbReference type="CDD" id="cd00136">
    <property type="entry name" value="PDZ_canonical"/>
    <property type="match status" value="1"/>
</dbReference>
<dbReference type="RefSeq" id="XP_025023196.1">
    <property type="nucleotide sequence ID" value="XM_025167428.1"/>
</dbReference>
<dbReference type="SUPFAM" id="SSF140741">
    <property type="entry name" value="RUN domain-like"/>
    <property type="match status" value="1"/>
</dbReference>
<dbReference type="InterPro" id="IPR037213">
    <property type="entry name" value="Run_dom_sf"/>
</dbReference>
<dbReference type="KEGG" id="pbi:103050462"/>
<dbReference type="InterPro" id="IPR004012">
    <property type="entry name" value="Run_dom"/>
</dbReference>
<dbReference type="PROSITE" id="PS50106">
    <property type="entry name" value="PDZ"/>
    <property type="match status" value="1"/>
</dbReference>
<dbReference type="Proteomes" id="UP000695026">
    <property type="component" value="Unplaced"/>
</dbReference>